<dbReference type="AlphaFoldDB" id="A0A6N2TKV7"/>
<proteinExistence type="predicted"/>
<organism evidence="1">
    <name type="scientific">Blautia hansenii</name>
    <name type="common">Ruminococcus hansenii</name>
    <dbReference type="NCBI Taxonomy" id="1322"/>
    <lineage>
        <taxon>Bacteria</taxon>
        <taxon>Bacillati</taxon>
        <taxon>Bacillota</taxon>
        <taxon>Clostridia</taxon>
        <taxon>Lachnospirales</taxon>
        <taxon>Lachnospiraceae</taxon>
        <taxon>Blautia</taxon>
    </lineage>
</organism>
<reference evidence="1" key="1">
    <citation type="submission" date="2019-11" db="EMBL/GenBank/DDBJ databases">
        <authorList>
            <person name="Feng L."/>
        </authorList>
    </citation>
    <scope>NUCLEOTIDE SEQUENCE</scope>
    <source>
        <strain evidence="1">BhanseniiLFYP23</strain>
    </source>
</reference>
<protein>
    <submittedName>
        <fullName evidence="1">Uncharacterized protein</fullName>
    </submittedName>
</protein>
<sequence>MITKIIKIPPERNKKLSQFSQIIGISKKDIICVLILECFDYYGIEIKNDSPTLSDELWESEKIQKFIRDYEQYEDRTEENKKIQCRNCKKEEKKTAQCKECKQEKKASMESIQFSLPKNFSEQLKELVKCIADNSGARPTQNMLYNYIIHTALKIMFKCPDRGQERISYTQYKNRKNITRRWAFRIDIPDVISETFEHFSETTGVSKGNLMRYVLFKYLRDNNFLGNYKKEFEDISVD</sequence>
<name>A0A6N2TKV7_BLAHA</name>
<gene>
    <name evidence="1" type="ORF">BHLFYP23_02570</name>
</gene>
<dbReference type="RefSeq" id="WP_156342306.1">
    <property type="nucleotide sequence ID" value="NZ_CACRSY010000010.1"/>
</dbReference>
<accession>A0A6N2TKV7</accession>
<dbReference type="EMBL" id="CACRSY010000010">
    <property type="protein sequence ID" value="VYT04106.1"/>
    <property type="molecule type" value="Genomic_DNA"/>
</dbReference>
<evidence type="ECO:0000313" key="1">
    <source>
        <dbReference type="EMBL" id="VYT04106.1"/>
    </source>
</evidence>